<feature type="transmembrane region" description="Helical" evidence="1">
    <location>
        <begin position="81"/>
        <end position="98"/>
    </location>
</feature>
<dbReference type="EMBL" id="BART01021096">
    <property type="protein sequence ID" value="GAG96083.1"/>
    <property type="molecule type" value="Genomic_DNA"/>
</dbReference>
<name>X1CIL7_9ZZZZ</name>
<protein>
    <recommendedName>
        <fullName evidence="3">ABC-2 type transporter domain-containing protein</fullName>
    </recommendedName>
</protein>
<evidence type="ECO:0000313" key="2">
    <source>
        <dbReference type="EMBL" id="GAG96083.1"/>
    </source>
</evidence>
<keyword evidence="1" id="KW-0812">Transmembrane</keyword>
<feature type="transmembrane region" description="Helical" evidence="1">
    <location>
        <begin position="36"/>
        <end position="61"/>
    </location>
</feature>
<dbReference type="AlphaFoldDB" id="X1CIL7"/>
<feature type="transmembrane region" description="Helical" evidence="1">
    <location>
        <begin position="6"/>
        <end position="29"/>
    </location>
</feature>
<gene>
    <name evidence="2" type="ORF">S01H4_39025</name>
</gene>
<comment type="caution">
    <text evidence="2">The sequence shown here is derived from an EMBL/GenBank/DDBJ whole genome shotgun (WGS) entry which is preliminary data.</text>
</comment>
<organism evidence="2">
    <name type="scientific">marine sediment metagenome</name>
    <dbReference type="NCBI Taxonomy" id="412755"/>
    <lineage>
        <taxon>unclassified sequences</taxon>
        <taxon>metagenomes</taxon>
        <taxon>ecological metagenomes</taxon>
    </lineage>
</organism>
<feature type="transmembrane region" description="Helical" evidence="1">
    <location>
        <begin position="110"/>
        <end position="137"/>
    </location>
</feature>
<proteinExistence type="predicted"/>
<keyword evidence="1" id="KW-0472">Membrane</keyword>
<accession>X1CIL7</accession>
<evidence type="ECO:0000256" key="1">
    <source>
        <dbReference type="SAM" id="Phobius"/>
    </source>
</evidence>
<evidence type="ECO:0008006" key="3">
    <source>
        <dbReference type="Google" id="ProtNLM"/>
    </source>
</evidence>
<feature type="non-terminal residue" evidence="2">
    <location>
        <position position="1"/>
    </location>
</feature>
<reference evidence="2" key="1">
    <citation type="journal article" date="2014" name="Front. Microbiol.">
        <title>High frequency of phylogenetically diverse reductive dehalogenase-homologous genes in deep subseafloor sedimentary metagenomes.</title>
        <authorList>
            <person name="Kawai M."/>
            <person name="Futagami T."/>
            <person name="Toyoda A."/>
            <person name="Takaki Y."/>
            <person name="Nishi S."/>
            <person name="Hori S."/>
            <person name="Arai W."/>
            <person name="Tsubouchi T."/>
            <person name="Morono Y."/>
            <person name="Uchiyama I."/>
            <person name="Ito T."/>
            <person name="Fujiyama A."/>
            <person name="Inagaki F."/>
            <person name="Takami H."/>
        </authorList>
    </citation>
    <scope>NUCLEOTIDE SEQUENCE</scope>
    <source>
        <strain evidence="2">Expedition CK06-06</strain>
    </source>
</reference>
<sequence>FLGNSLNVLITIALFPGIVGYFMFSLFYGNWLNFPMFMLAITALGGTLVFFVALTLMFGTFSKSAGAVAAIPMVVNFAQQFLINIPYAGFIIPQSIYFRSDATSIMTSIALGLPMFSVIPIISLIGLIAICLLYALFKFEKAEF</sequence>
<keyword evidence="1" id="KW-1133">Transmembrane helix</keyword>